<dbReference type="AlphaFoldDB" id="A0A0A9XW62"/>
<feature type="non-terminal residue" evidence="1">
    <location>
        <position position="286"/>
    </location>
</feature>
<feature type="non-terminal residue" evidence="1">
    <location>
        <position position="1"/>
    </location>
</feature>
<organism evidence="1">
    <name type="scientific">Lygus hesperus</name>
    <name type="common">Western plant bug</name>
    <dbReference type="NCBI Taxonomy" id="30085"/>
    <lineage>
        <taxon>Eukaryota</taxon>
        <taxon>Metazoa</taxon>
        <taxon>Ecdysozoa</taxon>
        <taxon>Arthropoda</taxon>
        <taxon>Hexapoda</taxon>
        <taxon>Insecta</taxon>
        <taxon>Pterygota</taxon>
        <taxon>Neoptera</taxon>
        <taxon>Paraneoptera</taxon>
        <taxon>Hemiptera</taxon>
        <taxon>Heteroptera</taxon>
        <taxon>Panheteroptera</taxon>
        <taxon>Cimicomorpha</taxon>
        <taxon>Miridae</taxon>
        <taxon>Mirini</taxon>
        <taxon>Lygus</taxon>
    </lineage>
</organism>
<accession>A0A0A9XW62</accession>
<name>A0A0A9XW62_LYGHE</name>
<reference evidence="1" key="2">
    <citation type="submission" date="2014-07" db="EMBL/GenBank/DDBJ databases">
        <authorList>
            <person name="Hull J."/>
        </authorList>
    </citation>
    <scope>NUCLEOTIDE SEQUENCE</scope>
</reference>
<proteinExistence type="predicted"/>
<dbReference type="EMBL" id="GBHO01020511">
    <property type="protein sequence ID" value="JAG23093.1"/>
    <property type="molecule type" value="Transcribed_RNA"/>
</dbReference>
<reference evidence="1" key="1">
    <citation type="journal article" date="2014" name="PLoS ONE">
        <title>Transcriptome-Based Identification of ABC Transporters in the Western Tarnished Plant Bug Lygus hesperus.</title>
        <authorList>
            <person name="Hull J.J."/>
            <person name="Chaney K."/>
            <person name="Geib S.M."/>
            <person name="Fabrick J.A."/>
            <person name="Brent C.S."/>
            <person name="Walsh D."/>
            <person name="Lavine L.C."/>
        </authorList>
    </citation>
    <scope>NUCLEOTIDE SEQUENCE</scope>
</reference>
<gene>
    <name evidence="1" type="ORF">CM83_3534</name>
</gene>
<sequence>VTNSPESAVAMVDLVKGLFGTVGMVVNPSKSEAIVVKNGRLISENLVLSDGSTITSIGPNDQIRYLGVTFNDQIVFDKRKFATALEKDLKNLVTSPLLRGDQKLNILNQFVYPKLVYPMQTTPVDLLESAFLDRVDMLVRQAVREICSLPSDTPIPVYYAPRRYRGLGLMRVSWEALIQHVSIASRLSHINDAHLAAVRDTTEEERVCRAKLGNPAGQNGRAIRAQLRESEFQKWTGLVQRGIGARWYKECPQVNSWVSRKEGLSSSEWTNALKASMNSMANRATG</sequence>
<evidence type="ECO:0008006" key="2">
    <source>
        <dbReference type="Google" id="ProtNLM"/>
    </source>
</evidence>
<evidence type="ECO:0000313" key="1">
    <source>
        <dbReference type="EMBL" id="JAG23093.1"/>
    </source>
</evidence>
<protein>
    <recommendedName>
        <fullName evidence="2">Reverse transcriptase domain-containing protein</fullName>
    </recommendedName>
</protein>